<dbReference type="GO" id="GO:0005886">
    <property type="term" value="C:plasma membrane"/>
    <property type="evidence" value="ECO:0007669"/>
    <property type="project" value="UniProtKB-SubCell"/>
</dbReference>
<dbReference type="OrthoDB" id="8554730at2"/>
<keyword evidence="5" id="KW-0547">Nucleotide-binding</keyword>
<dbReference type="PANTHER" id="PTHR43394:SF1">
    <property type="entry name" value="ATP-BINDING CASSETTE SUB-FAMILY B MEMBER 10, MITOCHONDRIAL"/>
    <property type="match status" value="1"/>
</dbReference>
<keyword evidence="6" id="KW-0067">ATP-binding</keyword>
<comment type="subcellular location">
    <subcellularLocation>
        <location evidence="1">Cell membrane</location>
        <topology evidence="1">Multi-pass membrane protein</topology>
    </subcellularLocation>
</comment>
<name>A0A2I7N747_9NEIS</name>
<dbReference type="GO" id="GO:0016887">
    <property type="term" value="F:ATP hydrolysis activity"/>
    <property type="evidence" value="ECO:0007669"/>
    <property type="project" value="InterPro"/>
</dbReference>
<evidence type="ECO:0000256" key="2">
    <source>
        <dbReference type="ARBA" id="ARBA00022448"/>
    </source>
</evidence>
<feature type="domain" description="ABC transporter" evidence="10">
    <location>
        <begin position="345"/>
        <end position="579"/>
    </location>
</feature>
<dbReference type="PROSITE" id="PS50893">
    <property type="entry name" value="ABC_TRANSPORTER_2"/>
    <property type="match status" value="1"/>
</dbReference>
<evidence type="ECO:0000256" key="7">
    <source>
        <dbReference type="ARBA" id="ARBA00022989"/>
    </source>
</evidence>
<sequence>MHPLLKLFRYSGKYRKDIIIASFYSLLNKSFDILPEVLIGVAVDVIVKRQDSLLAKIGIHDVKWQIVILGLFTGLTWVLESLFQYLYSLKWCYLAQHLQHDMRLDAYSHVQKLELEYFENQATGNLMAILNDDINQLERFINDGINQILQIISSTIIISIIFFMISAEVAILSFLPMPLIVIGVFYFRKKLAPRYLSVRNSAGELNSKLNTNLSGLPIIKAFVTEIHELIQITKLSQKYADANKKAIIMSAAVTPVIRMAVMLGFLGALIYGGLLTIDGKIEVASYSILIFLSQRLLWPLTYLAQVTDMYQRSMAAINRVMGLLNAPIHIVSGPNQLMLPCRGEIEFNKVDFAYHERDKLFSDLSFNVTSGETIAFVGSTGSGKSTIVKLLLRFYSYNSGQILIDNQEITSLQLAELRQQIGLVSQDTFLIDGTIADNIAYGTFEAKHEEIIRVAKLAEADGFISQLPEGYNTLVGERGQKLSGGQRQRIALARAIIKNPAILILDEATSALDNQTEDLIQKAMEHVAKDRTTIVIAHRLSTIVNADKIHVLEHGRIIESGTHEELIGLNGHYANLWNLQLKEPDCA</sequence>
<dbReference type="SMART" id="SM00382">
    <property type="entry name" value="AAA"/>
    <property type="match status" value="1"/>
</dbReference>
<dbReference type="PROSITE" id="PS50929">
    <property type="entry name" value="ABC_TM1F"/>
    <property type="match status" value="1"/>
</dbReference>
<dbReference type="Pfam" id="PF00005">
    <property type="entry name" value="ABC_tran"/>
    <property type="match status" value="1"/>
</dbReference>
<feature type="transmembrane region" description="Helical" evidence="9">
    <location>
        <begin position="66"/>
        <end position="87"/>
    </location>
</feature>
<proteinExistence type="predicted"/>
<dbReference type="InterPro" id="IPR027417">
    <property type="entry name" value="P-loop_NTPase"/>
</dbReference>
<dbReference type="Proteomes" id="UP000236655">
    <property type="component" value="Chromosome"/>
</dbReference>
<dbReference type="GO" id="GO:0005524">
    <property type="term" value="F:ATP binding"/>
    <property type="evidence" value="ECO:0007669"/>
    <property type="project" value="UniProtKB-KW"/>
</dbReference>
<dbReference type="SUPFAM" id="SSF90123">
    <property type="entry name" value="ABC transporter transmembrane region"/>
    <property type="match status" value="1"/>
</dbReference>
<evidence type="ECO:0000256" key="4">
    <source>
        <dbReference type="ARBA" id="ARBA00022692"/>
    </source>
</evidence>
<dbReference type="InterPro" id="IPR003439">
    <property type="entry name" value="ABC_transporter-like_ATP-bd"/>
</dbReference>
<dbReference type="CDD" id="cd18565">
    <property type="entry name" value="ABC_6TM_exporter_like"/>
    <property type="match status" value="1"/>
</dbReference>
<keyword evidence="13" id="KW-1185">Reference proteome</keyword>
<dbReference type="PROSITE" id="PS00211">
    <property type="entry name" value="ABC_TRANSPORTER_1"/>
    <property type="match status" value="1"/>
</dbReference>
<dbReference type="InterPro" id="IPR039421">
    <property type="entry name" value="Type_1_exporter"/>
</dbReference>
<feature type="transmembrane region" description="Helical" evidence="9">
    <location>
        <begin position="156"/>
        <end position="187"/>
    </location>
</feature>
<evidence type="ECO:0000256" key="9">
    <source>
        <dbReference type="SAM" id="Phobius"/>
    </source>
</evidence>
<keyword evidence="8 9" id="KW-0472">Membrane</keyword>
<evidence type="ECO:0000259" key="10">
    <source>
        <dbReference type="PROSITE" id="PS50893"/>
    </source>
</evidence>
<dbReference type="PANTHER" id="PTHR43394">
    <property type="entry name" value="ATP-DEPENDENT PERMEASE MDL1, MITOCHONDRIAL"/>
    <property type="match status" value="1"/>
</dbReference>
<evidence type="ECO:0000313" key="12">
    <source>
        <dbReference type="EMBL" id="AUR52260.1"/>
    </source>
</evidence>
<dbReference type="RefSeq" id="WP_102951556.1">
    <property type="nucleotide sequence ID" value="NZ_CP024847.1"/>
</dbReference>
<evidence type="ECO:0000256" key="5">
    <source>
        <dbReference type="ARBA" id="ARBA00022741"/>
    </source>
</evidence>
<dbReference type="InterPro" id="IPR017871">
    <property type="entry name" value="ABC_transporter-like_CS"/>
</dbReference>
<keyword evidence="3" id="KW-1003">Cell membrane</keyword>
<dbReference type="AlphaFoldDB" id="A0A2I7N747"/>
<evidence type="ECO:0000259" key="11">
    <source>
        <dbReference type="PROSITE" id="PS50929"/>
    </source>
</evidence>
<dbReference type="Pfam" id="PF00664">
    <property type="entry name" value="ABC_membrane"/>
    <property type="match status" value="1"/>
</dbReference>
<reference evidence="13" key="1">
    <citation type="submission" date="2017-11" db="EMBL/GenBank/DDBJ databases">
        <authorList>
            <person name="Chan K.G."/>
            <person name="Lee L.S."/>
        </authorList>
    </citation>
    <scope>NUCLEOTIDE SEQUENCE [LARGE SCALE GENOMIC DNA]</scope>
    <source>
        <strain evidence="13">DSM 100970</strain>
    </source>
</reference>
<dbReference type="KEGG" id="nba:CUN60_08120"/>
<evidence type="ECO:0000256" key="8">
    <source>
        <dbReference type="ARBA" id="ARBA00023136"/>
    </source>
</evidence>
<gene>
    <name evidence="12" type="ORF">CUN60_08120</name>
</gene>
<feature type="domain" description="ABC transmembrane type-1" evidence="11">
    <location>
        <begin position="19"/>
        <end position="312"/>
    </location>
</feature>
<keyword evidence="2" id="KW-0813">Transport</keyword>
<protein>
    <submittedName>
        <fullName evidence="12">ABC transporter</fullName>
    </submittedName>
</protein>
<evidence type="ECO:0000256" key="3">
    <source>
        <dbReference type="ARBA" id="ARBA00022475"/>
    </source>
</evidence>
<organism evidence="12 13">
    <name type="scientific">Aquella oligotrophica</name>
    <dbReference type="NCBI Taxonomy" id="2067065"/>
    <lineage>
        <taxon>Bacteria</taxon>
        <taxon>Pseudomonadati</taxon>
        <taxon>Pseudomonadota</taxon>
        <taxon>Betaproteobacteria</taxon>
        <taxon>Neisseriales</taxon>
        <taxon>Neisseriaceae</taxon>
        <taxon>Aquella</taxon>
    </lineage>
</organism>
<feature type="transmembrane region" description="Helical" evidence="9">
    <location>
        <begin position="246"/>
        <end position="271"/>
    </location>
</feature>
<dbReference type="Gene3D" id="3.40.50.300">
    <property type="entry name" value="P-loop containing nucleotide triphosphate hydrolases"/>
    <property type="match status" value="1"/>
</dbReference>
<accession>A0A2I7N747</accession>
<keyword evidence="7 9" id="KW-1133">Transmembrane helix</keyword>
<dbReference type="InterPro" id="IPR003593">
    <property type="entry name" value="AAA+_ATPase"/>
</dbReference>
<dbReference type="EMBL" id="CP024847">
    <property type="protein sequence ID" value="AUR52260.1"/>
    <property type="molecule type" value="Genomic_DNA"/>
</dbReference>
<evidence type="ECO:0000256" key="6">
    <source>
        <dbReference type="ARBA" id="ARBA00022840"/>
    </source>
</evidence>
<keyword evidence="4 9" id="KW-0812">Transmembrane</keyword>
<dbReference type="InterPro" id="IPR011527">
    <property type="entry name" value="ABC1_TM_dom"/>
</dbReference>
<dbReference type="Gene3D" id="1.20.1560.10">
    <property type="entry name" value="ABC transporter type 1, transmembrane domain"/>
    <property type="match status" value="1"/>
</dbReference>
<evidence type="ECO:0000256" key="1">
    <source>
        <dbReference type="ARBA" id="ARBA00004651"/>
    </source>
</evidence>
<dbReference type="InterPro" id="IPR036640">
    <property type="entry name" value="ABC1_TM_sf"/>
</dbReference>
<dbReference type="SUPFAM" id="SSF52540">
    <property type="entry name" value="P-loop containing nucleoside triphosphate hydrolases"/>
    <property type="match status" value="1"/>
</dbReference>
<dbReference type="GO" id="GO:0015421">
    <property type="term" value="F:ABC-type oligopeptide transporter activity"/>
    <property type="evidence" value="ECO:0007669"/>
    <property type="project" value="TreeGrafter"/>
</dbReference>
<evidence type="ECO:0000313" key="13">
    <source>
        <dbReference type="Proteomes" id="UP000236655"/>
    </source>
</evidence>
<dbReference type="FunFam" id="3.40.50.300:FF:000287">
    <property type="entry name" value="Multidrug ABC transporter ATP-binding protein"/>
    <property type="match status" value="1"/>
</dbReference>